<dbReference type="Proteomes" id="UP000425960">
    <property type="component" value="Chromosome"/>
</dbReference>
<dbReference type="EMBL" id="AP021876">
    <property type="protein sequence ID" value="BBO82372.1"/>
    <property type="molecule type" value="Genomic_DNA"/>
</dbReference>
<protein>
    <recommendedName>
        <fullName evidence="2">protein-glutamate methylesterase</fullName>
        <ecNumber evidence="2">3.1.1.61</ecNumber>
    </recommendedName>
</protein>
<evidence type="ECO:0000256" key="2">
    <source>
        <dbReference type="ARBA" id="ARBA00039140"/>
    </source>
</evidence>
<dbReference type="GO" id="GO:0000156">
    <property type="term" value="F:phosphorelay response regulator activity"/>
    <property type="evidence" value="ECO:0007669"/>
    <property type="project" value="InterPro"/>
</dbReference>
<keyword evidence="1" id="KW-0378">Hydrolase</keyword>
<evidence type="ECO:0000256" key="1">
    <source>
        <dbReference type="ARBA" id="ARBA00022801"/>
    </source>
</evidence>
<feature type="domain" description="CheB-type methylesterase" evidence="6">
    <location>
        <begin position="25"/>
        <end position="82"/>
    </location>
</feature>
<evidence type="ECO:0000256" key="5">
    <source>
        <dbReference type="SAM" id="MobiDB-lite"/>
    </source>
</evidence>
<evidence type="ECO:0000313" key="8">
    <source>
        <dbReference type="Proteomes" id="UP000425960"/>
    </source>
</evidence>
<dbReference type="InterPro" id="IPR035909">
    <property type="entry name" value="CheB_C"/>
</dbReference>
<dbReference type="AlphaFoldDB" id="A0A5K7ZJP4"/>
<proteinExistence type="predicted"/>
<dbReference type="GO" id="GO:0008984">
    <property type="term" value="F:protein-glutamate methylesterase activity"/>
    <property type="evidence" value="ECO:0007669"/>
    <property type="project" value="UniProtKB-EC"/>
</dbReference>
<name>A0A5K7ZJP4_9BACT</name>
<dbReference type="SUPFAM" id="SSF52738">
    <property type="entry name" value="Methylesterase CheB, C-terminal domain"/>
    <property type="match status" value="1"/>
</dbReference>
<feature type="region of interest" description="Disordered" evidence="5">
    <location>
        <begin position="99"/>
        <end position="119"/>
    </location>
</feature>
<accession>A0A5K7ZJP4</accession>
<comment type="caution">
    <text evidence="4">Lacks conserved residue(s) required for the propagation of feature annotation.</text>
</comment>
<dbReference type="GO" id="GO:0005737">
    <property type="term" value="C:cytoplasm"/>
    <property type="evidence" value="ECO:0007669"/>
    <property type="project" value="InterPro"/>
</dbReference>
<dbReference type="InterPro" id="IPR000673">
    <property type="entry name" value="Sig_transdc_resp-reg_Me-estase"/>
</dbReference>
<organism evidence="7 8">
    <name type="scientific">Desulfosarcina ovata subsp. sediminis</name>
    <dbReference type="NCBI Taxonomy" id="885957"/>
    <lineage>
        <taxon>Bacteria</taxon>
        <taxon>Pseudomonadati</taxon>
        <taxon>Thermodesulfobacteriota</taxon>
        <taxon>Desulfobacteria</taxon>
        <taxon>Desulfobacterales</taxon>
        <taxon>Desulfosarcinaceae</taxon>
        <taxon>Desulfosarcina</taxon>
    </lineage>
</organism>
<dbReference type="GO" id="GO:0006935">
    <property type="term" value="P:chemotaxis"/>
    <property type="evidence" value="ECO:0007669"/>
    <property type="project" value="InterPro"/>
</dbReference>
<reference evidence="7 8" key="1">
    <citation type="submission" date="2019-11" db="EMBL/GenBank/DDBJ databases">
        <title>Comparative genomics of hydrocarbon-degrading Desulfosarcina strains.</title>
        <authorList>
            <person name="Watanabe M."/>
            <person name="Kojima H."/>
            <person name="Fukui M."/>
        </authorList>
    </citation>
    <scope>NUCLEOTIDE SEQUENCE [LARGE SCALE GENOMIC DNA]</scope>
    <source>
        <strain evidence="7 8">28bB2T</strain>
    </source>
</reference>
<comment type="catalytic activity">
    <reaction evidence="3">
        <text>[protein]-L-glutamate 5-O-methyl ester + H2O = L-glutamyl-[protein] + methanol + H(+)</text>
        <dbReference type="Rhea" id="RHEA:23236"/>
        <dbReference type="Rhea" id="RHEA-COMP:10208"/>
        <dbReference type="Rhea" id="RHEA-COMP:10311"/>
        <dbReference type="ChEBI" id="CHEBI:15377"/>
        <dbReference type="ChEBI" id="CHEBI:15378"/>
        <dbReference type="ChEBI" id="CHEBI:17790"/>
        <dbReference type="ChEBI" id="CHEBI:29973"/>
        <dbReference type="ChEBI" id="CHEBI:82795"/>
        <dbReference type="EC" id="3.1.1.61"/>
    </reaction>
</comment>
<gene>
    <name evidence="7" type="ORF">DSCO28_29380</name>
</gene>
<dbReference type="PROSITE" id="PS50122">
    <property type="entry name" value="CHEB"/>
    <property type="match status" value="1"/>
</dbReference>
<dbReference type="EC" id="3.1.1.61" evidence="2"/>
<evidence type="ECO:0000313" key="7">
    <source>
        <dbReference type="EMBL" id="BBO82372.1"/>
    </source>
</evidence>
<dbReference type="KEGG" id="dov:DSCO28_29380"/>
<dbReference type="Gene3D" id="3.40.50.180">
    <property type="entry name" value="Methylesterase CheB, C-terminal domain"/>
    <property type="match status" value="1"/>
</dbReference>
<dbReference type="Pfam" id="PF01339">
    <property type="entry name" value="CheB_methylest"/>
    <property type="match status" value="1"/>
</dbReference>
<evidence type="ECO:0000256" key="3">
    <source>
        <dbReference type="ARBA" id="ARBA00048267"/>
    </source>
</evidence>
<dbReference type="RefSeq" id="WP_231714177.1">
    <property type="nucleotide sequence ID" value="NZ_AP021876.1"/>
</dbReference>
<dbReference type="PANTHER" id="PTHR42872">
    <property type="entry name" value="PROTEIN-GLUTAMATE METHYLESTERASE/PROTEIN-GLUTAMINE GLUTAMINASE"/>
    <property type="match status" value="1"/>
</dbReference>
<sequence>MNRVMLSRPTDMAETIDRLPPTVIPAAACRAVVIGGSAGGIDALTIILSKLPEDFQRPVLVVQHLHPSDNGAFARHLETKTQPKNIILNAIVGEWGAQERDVKHRVQANDRETENSDRR</sequence>
<evidence type="ECO:0000256" key="4">
    <source>
        <dbReference type="PROSITE-ProRule" id="PRU00050"/>
    </source>
</evidence>
<evidence type="ECO:0000259" key="6">
    <source>
        <dbReference type="PROSITE" id="PS50122"/>
    </source>
</evidence>
<dbReference type="PANTHER" id="PTHR42872:SF6">
    <property type="entry name" value="PROTEIN-GLUTAMATE METHYLESTERASE_PROTEIN-GLUTAMINE GLUTAMINASE"/>
    <property type="match status" value="1"/>
</dbReference>